<accession>A0A9Q0YR18</accession>
<dbReference type="Proteomes" id="UP001152320">
    <property type="component" value="Chromosome 19"/>
</dbReference>
<dbReference type="PANTHER" id="PTHR46704">
    <property type="entry name" value="CXC DOMAIN-CONTAINING PROTEIN-RELATED"/>
    <property type="match status" value="1"/>
</dbReference>
<dbReference type="OrthoDB" id="8060926at2759"/>
<sequence>METEFAFSIVSSDDVVPDGIQLSPALATATVWHNNDKKIETLDGKDTYHATVGHTYQNIVPNNVIPENTVATVREGRNRRRFTGNDQDIPPFQKSLNTAQFTSGAANEENNSETTINSAQREVMEKVPQKPLDFYWLWKSYDRITPLHAGVLSQYISDTLPVQRICYMDSISRSPTNNDVVKETMMRSLRVARKTGQMFAIVTYDLAVARKAYAIQ</sequence>
<proteinExistence type="predicted"/>
<comment type="caution">
    <text evidence="1">The sequence shown here is derived from an EMBL/GenBank/DDBJ whole genome shotgun (WGS) entry which is preliminary data.</text>
</comment>
<dbReference type="AlphaFoldDB" id="A0A9Q0YR18"/>
<keyword evidence="2" id="KW-1185">Reference proteome</keyword>
<gene>
    <name evidence="1" type="ORF">HOLleu_36211</name>
</gene>
<protein>
    <submittedName>
        <fullName evidence="1">Uncharacterized protein</fullName>
    </submittedName>
</protein>
<dbReference type="EMBL" id="JAIZAY010000019">
    <property type="protein sequence ID" value="KAJ8023701.1"/>
    <property type="molecule type" value="Genomic_DNA"/>
</dbReference>
<reference evidence="1" key="1">
    <citation type="submission" date="2021-10" db="EMBL/GenBank/DDBJ databases">
        <title>Tropical sea cucumber genome reveals ecological adaptation and Cuvierian tubules defense mechanism.</title>
        <authorList>
            <person name="Chen T."/>
        </authorList>
    </citation>
    <scope>NUCLEOTIDE SEQUENCE</scope>
    <source>
        <strain evidence="1">Nanhai2018</strain>
        <tissue evidence="1">Muscle</tissue>
    </source>
</reference>
<name>A0A9Q0YR18_HOLLE</name>
<organism evidence="1 2">
    <name type="scientific">Holothuria leucospilota</name>
    <name type="common">Black long sea cucumber</name>
    <name type="synonym">Mertensiothuria leucospilota</name>
    <dbReference type="NCBI Taxonomy" id="206669"/>
    <lineage>
        <taxon>Eukaryota</taxon>
        <taxon>Metazoa</taxon>
        <taxon>Echinodermata</taxon>
        <taxon>Eleutherozoa</taxon>
        <taxon>Echinozoa</taxon>
        <taxon>Holothuroidea</taxon>
        <taxon>Aspidochirotacea</taxon>
        <taxon>Aspidochirotida</taxon>
        <taxon>Holothuriidae</taxon>
        <taxon>Holothuria</taxon>
    </lineage>
</organism>
<evidence type="ECO:0000313" key="2">
    <source>
        <dbReference type="Proteomes" id="UP001152320"/>
    </source>
</evidence>
<dbReference type="PANTHER" id="PTHR46704:SF9">
    <property type="entry name" value="BHLH DOMAIN-CONTAINING PROTEIN"/>
    <property type="match status" value="1"/>
</dbReference>
<evidence type="ECO:0000313" key="1">
    <source>
        <dbReference type="EMBL" id="KAJ8023701.1"/>
    </source>
</evidence>